<dbReference type="PANTHER" id="PTHR19282:SF534">
    <property type="entry name" value="TETRASPANIN FAMILY-RELATED"/>
    <property type="match status" value="1"/>
</dbReference>
<dbReference type="OrthoDB" id="10033535at2759"/>
<name>A0A1S3K3J5_LINAN</name>
<evidence type="ECO:0000256" key="7">
    <source>
        <dbReference type="RuleBase" id="RU361218"/>
    </source>
</evidence>
<accession>A0A1S3K3J5</accession>
<comment type="similarity">
    <text evidence="2 7">Belongs to the tetraspanin (TM4SF) family.</text>
</comment>
<keyword evidence="4 7" id="KW-1133">Transmembrane helix</keyword>
<dbReference type="Proteomes" id="UP000085678">
    <property type="component" value="Unplaced"/>
</dbReference>
<dbReference type="Pfam" id="PF00335">
    <property type="entry name" value="Tetraspanin"/>
    <property type="match status" value="1"/>
</dbReference>
<dbReference type="PRINTS" id="PR00259">
    <property type="entry name" value="TMFOUR"/>
</dbReference>
<dbReference type="InterPro" id="IPR018499">
    <property type="entry name" value="Tetraspanin/Peripherin"/>
</dbReference>
<evidence type="ECO:0000256" key="1">
    <source>
        <dbReference type="ARBA" id="ARBA00004141"/>
    </source>
</evidence>
<dbReference type="GO" id="GO:0005886">
    <property type="term" value="C:plasma membrane"/>
    <property type="evidence" value="ECO:0007669"/>
    <property type="project" value="TreeGrafter"/>
</dbReference>
<dbReference type="PANTHER" id="PTHR19282">
    <property type="entry name" value="TETRASPANIN"/>
    <property type="match status" value="1"/>
</dbReference>
<dbReference type="KEGG" id="lak:106178453"/>
<evidence type="ECO:0000256" key="6">
    <source>
        <dbReference type="PIRSR" id="PIRSR002419-1"/>
    </source>
</evidence>
<keyword evidence="6" id="KW-1015">Disulfide bond</keyword>
<proteinExistence type="inferred from homology"/>
<evidence type="ECO:0000313" key="8">
    <source>
        <dbReference type="Proteomes" id="UP000085678"/>
    </source>
</evidence>
<feature type="transmembrane region" description="Helical" evidence="7">
    <location>
        <begin position="205"/>
        <end position="230"/>
    </location>
</feature>
<organism evidence="8 9">
    <name type="scientific">Lingula anatina</name>
    <name type="common">Brachiopod</name>
    <name type="synonym">Lingula unguis</name>
    <dbReference type="NCBI Taxonomy" id="7574"/>
    <lineage>
        <taxon>Eukaryota</taxon>
        <taxon>Metazoa</taxon>
        <taxon>Spiralia</taxon>
        <taxon>Lophotrochozoa</taxon>
        <taxon>Brachiopoda</taxon>
        <taxon>Linguliformea</taxon>
        <taxon>Lingulata</taxon>
        <taxon>Lingulida</taxon>
        <taxon>Linguloidea</taxon>
        <taxon>Lingulidae</taxon>
        <taxon>Lingula</taxon>
    </lineage>
</organism>
<sequence length="236" mass="26183">MKPWKLLSCRLQLAGAAVLGVGIWIRVDKNQFELLLGSSLYQISAYVLIGAGALVFFVGFSGCCGAVKESKCLLWTYFGLLFLIFAIEVVAAILAFVFFETVNAEIEKQINVTISERYGKNSFEVLNKAVDALQSEMKCCGSENWRDWQQWNDSRVPWSCCERAVNKSCPSLCNLNINYNDTTDPSGIYSKGCKPQLLDWAKENLIILGALGIATAFIELLGMIFACCLIKAIDDQ</sequence>
<comment type="subcellular location">
    <subcellularLocation>
        <location evidence="1 7">Membrane</location>
        <topology evidence="1 7">Multi-pass membrane protein</topology>
    </subcellularLocation>
</comment>
<feature type="transmembrane region" description="Helical" evidence="7">
    <location>
        <begin position="74"/>
        <end position="99"/>
    </location>
</feature>
<feature type="transmembrane region" description="Helical" evidence="7">
    <location>
        <begin position="45"/>
        <end position="67"/>
    </location>
</feature>
<keyword evidence="3 7" id="KW-0812">Transmembrane</keyword>
<dbReference type="RefSeq" id="XP_013417092.1">
    <property type="nucleotide sequence ID" value="XM_013561638.1"/>
</dbReference>
<dbReference type="PIRSF" id="PIRSF002419">
    <property type="entry name" value="Tetraspanin"/>
    <property type="match status" value="1"/>
</dbReference>
<dbReference type="InterPro" id="IPR000301">
    <property type="entry name" value="Tetraspanin_animals"/>
</dbReference>
<evidence type="ECO:0000256" key="2">
    <source>
        <dbReference type="ARBA" id="ARBA00006840"/>
    </source>
</evidence>
<protein>
    <recommendedName>
        <fullName evidence="7">Tetraspanin</fullName>
    </recommendedName>
</protein>
<dbReference type="GeneID" id="106178453"/>
<dbReference type="AlphaFoldDB" id="A0A1S3K3J5"/>
<feature type="transmembrane region" description="Helical" evidence="7">
    <location>
        <begin position="7"/>
        <end position="25"/>
    </location>
</feature>
<dbReference type="STRING" id="7574.A0A1S3K3J5"/>
<reference evidence="9" key="1">
    <citation type="submission" date="2025-08" db="UniProtKB">
        <authorList>
            <consortium name="RefSeq"/>
        </authorList>
    </citation>
    <scope>IDENTIFICATION</scope>
    <source>
        <tissue evidence="9">Gonads</tissue>
    </source>
</reference>
<evidence type="ECO:0000256" key="4">
    <source>
        <dbReference type="ARBA" id="ARBA00022989"/>
    </source>
</evidence>
<dbReference type="InParanoid" id="A0A1S3K3J5"/>
<gene>
    <name evidence="9" type="primary">LOC106178453</name>
</gene>
<evidence type="ECO:0000256" key="3">
    <source>
        <dbReference type="ARBA" id="ARBA00022692"/>
    </source>
</evidence>
<keyword evidence="5 7" id="KW-0472">Membrane</keyword>
<feature type="disulfide bond" evidence="6">
    <location>
        <begin position="140"/>
        <end position="160"/>
    </location>
</feature>
<dbReference type="Gene3D" id="1.10.1450.10">
    <property type="entry name" value="Tetraspanin"/>
    <property type="match status" value="1"/>
</dbReference>
<evidence type="ECO:0000256" key="5">
    <source>
        <dbReference type="ARBA" id="ARBA00023136"/>
    </source>
</evidence>
<dbReference type="InterPro" id="IPR008952">
    <property type="entry name" value="Tetraspanin_EC2_sf"/>
</dbReference>
<dbReference type="SUPFAM" id="SSF48652">
    <property type="entry name" value="Tetraspanin"/>
    <property type="match status" value="1"/>
</dbReference>
<evidence type="ECO:0000313" key="9">
    <source>
        <dbReference type="RefSeq" id="XP_013417092.1"/>
    </source>
</evidence>
<keyword evidence="8" id="KW-1185">Reference proteome</keyword>